<keyword evidence="3" id="KW-1185">Reference proteome</keyword>
<dbReference type="Pfam" id="PF06114">
    <property type="entry name" value="Peptidase_M78"/>
    <property type="match status" value="1"/>
</dbReference>
<dbReference type="EMBL" id="CP002360">
    <property type="protein sequence ID" value="AEE98055.1"/>
    <property type="molecule type" value="Genomic_DNA"/>
</dbReference>
<dbReference type="InterPro" id="IPR010359">
    <property type="entry name" value="IrrE_HExxH"/>
</dbReference>
<dbReference type="RefSeq" id="WP_013782466.1">
    <property type="nucleotide sequence ID" value="NC_015520.1"/>
</dbReference>
<evidence type="ECO:0000313" key="3">
    <source>
        <dbReference type="Proteomes" id="UP000008457"/>
    </source>
</evidence>
<reference evidence="3" key="1">
    <citation type="submission" date="2010-11" db="EMBL/GenBank/DDBJ databases">
        <title>The complete genome of Mahella australiensis DSM 15567.</title>
        <authorList>
            <consortium name="US DOE Joint Genome Institute (JGI-PGF)"/>
            <person name="Lucas S."/>
            <person name="Copeland A."/>
            <person name="Lapidus A."/>
            <person name="Bruce D."/>
            <person name="Goodwin L."/>
            <person name="Pitluck S."/>
            <person name="Kyrpides N."/>
            <person name="Mavromatis K."/>
            <person name="Pagani I."/>
            <person name="Ivanova N."/>
            <person name="Teshima H."/>
            <person name="Brettin T."/>
            <person name="Detter J.C."/>
            <person name="Han C."/>
            <person name="Tapia R."/>
            <person name="Land M."/>
            <person name="Hauser L."/>
            <person name="Markowitz V."/>
            <person name="Cheng J.-F."/>
            <person name="Hugenholtz P."/>
            <person name="Woyke T."/>
            <person name="Wu D."/>
            <person name="Spring S."/>
            <person name="Pukall R."/>
            <person name="Steenblock K."/>
            <person name="Schneider S."/>
            <person name="Klenk H.-P."/>
            <person name="Eisen J.A."/>
        </authorList>
    </citation>
    <scope>NUCLEOTIDE SEQUENCE [LARGE SCALE GENOMIC DNA]</scope>
    <source>
        <strain evidence="3">DSM 15567 / CIP 107919 / 50-1 BON</strain>
    </source>
</reference>
<dbReference type="OrthoDB" id="1907806at2"/>
<feature type="domain" description="IrrE N-terminal-like" evidence="1">
    <location>
        <begin position="25"/>
        <end position="101"/>
    </location>
</feature>
<dbReference type="STRING" id="697281.Mahau_2934"/>
<proteinExistence type="predicted"/>
<gene>
    <name evidence="2" type="ordered locus">Mahau_2934</name>
</gene>
<reference evidence="2 3" key="2">
    <citation type="journal article" date="2011" name="Stand. Genomic Sci.">
        <title>Complete genome sequence of Mahella australiensis type strain (50-1 BON).</title>
        <authorList>
            <person name="Sikorski J."/>
            <person name="Teshima H."/>
            <person name="Nolan M."/>
            <person name="Lucas S."/>
            <person name="Hammon N."/>
            <person name="Deshpande S."/>
            <person name="Cheng J.F."/>
            <person name="Pitluck S."/>
            <person name="Liolios K."/>
            <person name="Pagani I."/>
            <person name="Ivanova N."/>
            <person name="Huntemann M."/>
            <person name="Mavromatis K."/>
            <person name="Ovchinikova G."/>
            <person name="Pati A."/>
            <person name="Tapia R."/>
            <person name="Han C."/>
            <person name="Goodwin L."/>
            <person name="Chen A."/>
            <person name="Palaniappan K."/>
            <person name="Land M."/>
            <person name="Hauser L."/>
            <person name="Ngatchou-Djao O.D."/>
            <person name="Rohde M."/>
            <person name="Pukall R."/>
            <person name="Spring S."/>
            <person name="Abt B."/>
            <person name="Goker M."/>
            <person name="Detter J.C."/>
            <person name="Woyke T."/>
            <person name="Bristow J."/>
            <person name="Markowitz V."/>
            <person name="Hugenholtz P."/>
            <person name="Eisen J.A."/>
            <person name="Kyrpides N.C."/>
            <person name="Klenk H.P."/>
            <person name="Lapidus A."/>
        </authorList>
    </citation>
    <scope>NUCLEOTIDE SEQUENCE [LARGE SCALE GENOMIC DNA]</scope>
    <source>
        <strain evidence="3">DSM 15567 / CIP 107919 / 50-1 BON</strain>
    </source>
</reference>
<organism evidence="2 3">
    <name type="scientific">Mahella australiensis (strain DSM 15567 / CIP 107919 / 50-1 BON)</name>
    <dbReference type="NCBI Taxonomy" id="697281"/>
    <lineage>
        <taxon>Bacteria</taxon>
        <taxon>Bacillati</taxon>
        <taxon>Bacillota</taxon>
        <taxon>Clostridia</taxon>
        <taxon>Thermoanaerobacterales</taxon>
        <taxon>Thermoanaerobacterales Family IV. Incertae Sedis</taxon>
        <taxon>Mahella</taxon>
    </lineage>
</organism>
<name>F4A0X8_MAHA5</name>
<evidence type="ECO:0000259" key="1">
    <source>
        <dbReference type="Pfam" id="PF06114"/>
    </source>
</evidence>
<sequence length="119" mass="13880">MVREILSAMRNEQDFDTLLWTYGIVCKLEMLPGYIYGFTYKSTSSIYHIFINEALCDVKRNETVLHELEHIELGHFEAGFIGIIDIYYEEQADKEAQKIAEETAIYNWEVKIISGGIYK</sequence>
<dbReference type="eggNOG" id="COG2856">
    <property type="taxonomic scope" value="Bacteria"/>
</dbReference>
<protein>
    <recommendedName>
        <fullName evidence="1">IrrE N-terminal-like domain-containing protein</fullName>
    </recommendedName>
</protein>
<accession>F4A0X8</accession>
<dbReference type="KEGG" id="mas:Mahau_2934"/>
<evidence type="ECO:0000313" key="2">
    <source>
        <dbReference type="EMBL" id="AEE98055.1"/>
    </source>
</evidence>
<dbReference type="Proteomes" id="UP000008457">
    <property type="component" value="Chromosome"/>
</dbReference>
<dbReference type="Gene3D" id="1.10.10.2910">
    <property type="match status" value="1"/>
</dbReference>
<dbReference type="AlphaFoldDB" id="F4A0X8"/>
<dbReference type="HOGENOM" id="CLU_2058542_0_0_9"/>